<sequence>MVGWASKFEQALQTFEKRRTRKGLIFMEKTRLYTQHDLSAAREFLDGLPSLKVDKFQRFGPEASVHEKLYAALHDEDFTLTDILHFLEKHGFSSTVDKLRTMRRVMFTLDIDQPESRDPSRCIDISRMRVHTWIKRKKSR</sequence>
<comment type="caution">
    <text evidence="1">The sequence shown here is derived from an EMBL/GenBank/DDBJ whole genome shotgun (WGS) entry which is preliminary data.</text>
</comment>
<dbReference type="AlphaFoldDB" id="A0AB37QW11"/>
<evidence type="ECO:0000313" key="1">
    <source>
        <dbReference type="EMBL" id="RMS06729.1"/>
    </source>
</evidence>
<name>A0AB37QW11_9PSED</name>
<evidence type="ECO:0000313" key="2">
    <source>
        <dbReference type="Proteomes" id="UP000272613"/>
    </source>
</evidence>
<proteinExistence type="predicted"/>
<protein>
    <submittedName>
        <fullName evidence="1">Uncharacterized protein</fullName>
    </submittedName>
</protein>
<dbReference type="Proteomes" id="UP000272613">
    <property type="component" value="Unassembled WGS sequence"/>
</dbReference>
<reference evidence="1 2" key="1">
    <citation type="submission" date="2018-08" db="EMBL/GenBank/DDBJ databases">
        <title>Recombination of ecologically and evolutionarily significant loci maintains genetic cohesion in the Pseudomonas syringae species complex.</title>
        <authorList>
            <person name="Dillon M."/>
            <person name="Thakur S."/>
            <person name="Almeida R.N.D."/>
            <person name="Weir B.S."/>
            <person name="Guttman D.S."/>
        </authorList>
    </citation>
    <scope>NUCLEOTIDE SEQUENCE [LARGE SCALE GENOMIC DNA]</scope>
    <source>
        <strain evidence="1 2">ICMP 5019</strain>
    </source>
</reference>
<dbReference type="EMBL" id="RBSH01000019">
    <property type="protein sequence ID" value="RMS06729.1"/>
    <property type="molecule type" value="Genomic_DNA"/>
</dbReference>
<organism evidence="1 2">
    <name type="scientific">Pseudomonas coronafaciens pv. garcae</name>
    <dbReference type="NCBI Taxonomy" id="251653"/>
    <lineage>
        <taxon>Bacteria</taxon>
        <taxon>Pseudomonadati</taxon>
        <taxon>Pseudomonadota</taxon>
        <taxon>Gammaproteobacteria</taxon>
        <taxon>Pseudomonadales</taxon>
        <taxon>Pseudomonadaceae</taxon>
        <taxon>Pseudomonas</taxon>
        <taxon>Pseudomonas coronafaciens</taxon>
    </lineage>
</organism>
<gene>
    <name evidence="1" type="ORF">ALP74_200137</name>
</gene>
<accession>A0AB37QW11</accession>